<dbReference type="Pfam" id="PF05625">
    <property type="entry name" value="PAXNEB"/>
    <property type="match status" value="1"/>
</dbReference>
<keyword evidence="8" id="KW-0539">Nucleus</keyword>
<feature type="compositionally biased region" description="Low complexity" evidence="9">
    <location>
        <begin position="412"/>
        <end position="434"/>
    </location>
</feature>
<dbReference type="InterPro" id="IPR008728">
    <property type="entry name" value="Elongator_complex_protein_4"/>
</dbReference>
<evidence type="ECO:0000313" key="10">
    <source>
        <dbReference type="EMBL" id="WFD48189.1"/>
    </source>
</evidence>
<proteinExistence type="inferred from homology"/>
<comment type="pathway">
    <text evidence="3">tRNA modification; 5-methoxycarbonylmethyl-2-thiouridine-tRNA biosynthesis.</text>
</comment>
<evidence type="ECO:0000313" key="11">
    <source>
        <dbReference type="Proteomes" id="UP000818624"/>
    </source>
</evidence>
<feature type="compositionally biased region" description="Pro residues" evidence="9">
    <location>
        <begin position="453"/>
        <end position="479"/>
    </location>
</feature>
<feature type="compositionally biased region" description="Basic and acidic residues" evidence="9">
    <location>
        <begin position="398"/>
        <end position="409"/>
    </location>
</feature>
<evidence type="ECO:0000256" key="6">
    <source>
        <dbReference type="ARBA" id="ARBA00022490"/>
    </source>
</evidence>
<gene>
    <name evidence="10" type="primary">ELP4</name>
    <name evidence="10" type="ORF">GLX27_002857</name>
</gene>
<feature type="compositionally biased region" description="Basic and acidic residues" evidence="9">
    <location>
        <begin position="510"/>
        <end position="523"/>
    </location>
</feature>
<evidence type="ECO:0000256" key="9">
    <source>
        <dbReference type="SAM" id="MobiDB-lite"/>
    </source>
</evidence>
<dbReference type="PANTHER" id="PTHR12896">
    <property type="entry name" value="PAX6 NEIGHBOR PROTEIN PAXNEB"/>
    <property type="match status" value="1"/>
</dbReference>
<evidence type="ECO:0000256" key="3">
    <source>
        <dbReference type="ARBA" id="ARBA00005043"/>
    </source>
</evidence>
<sequence>MSVFQRRTRTAAGAPPEGVRAASYSAPVPLLSTGIAALDDILCGGGVLAGSVLLFVPCAETGTASPAELGAPASGGTARAAFDAPRTAAAEPYTDLFLGYTTAQGLASRHVTVVVGPHAASFVGALMGRAADDAAADESAPAEQMQDMKIAWRYNQLQRVAPPPVRAKEAAFCSVFDLTKRIPSEEVARARAEGLLYTSTDDAHPADAAWAAIEQGVAQCRTQAEAEDAPAPALRIVLRDWGSSAWGMRASSMVPFLVRLRTLARTLSMPTSGTPVPCVVAASLSAELQTHNAHGANLVHRLTHVADGAIGLTSFAASPALRDVFPDSTGALRVFRTPAIGTLTNPSLRASVLRGMGAGSSTHPARGAGGAGGGENNLAFKVRRKRLVIDTLHLDTDGGVRERRTKPSGDEAASTRPASSMPRAAPAAEAAPAQPRAPTPAPAAPQAAARAPSPLPSHSPSPARLPAPSPSPSPAPAPAPIEVALDDTHAARPPPPRDAPTALAPFAGLERLRERGLRARAERGASTPPPQTYEL</sequence>
<keyword evidence="7" id="KW-0819">tRNA processing</keyword>
<protein>
    <recommendedName>
        <fullName evidence="5">Elongator complex protein 4</fullName>
    </recommendedName>
</protein>
<dbReference type="Proteomes" id="UP000818624">
    <property type="component" value="Chromosome 3"/>
</dbReference>
<dbReference type="Gene3D" id="3.40.50.300">
    <property type="entry name" value="P-loop containing nucleotide triphosphate hydrolases"/>
    <property type="match status" value="1"/>
</dbReference>
<reference evidence="10 11" key="1">
    <citation type="journal article" date="2020" name="Elife">
        <title>Loss of centromere function drives karyotype evolution in closely related Malassezia species.</title>
        <authorList>
            <person name="Sankaranarayanan S.R."/>
            <person name="Ianiri G."/>
            <person name="Coelho M.A."/>
            <person name="Reza M.H."/>
            <person name="Thimmappa B.C."/>
            <person name="Ganguly P."/>
            <person name="Vadnala R.N."/>
            <person name="Sun S."/>
            <person name="Siddharthan R."/>
            <person name="Tellgren-Roth C."/>
            <person name="Dawson T.L."/>
            <person name="Heitman J."/>
            <person name="Sanyal K."/>
        </authorList>
    </citation>
    <scope>NUCLEOTIDE SEQUENCE [LARGE SCALE GENOMIC DNA]</scope>
    <source>
        <strain evidence="10">CBS14141</strain>
    </source>
</reference>
<evidence type="ECO:0000256" key="8">
    <source>
        <dbReference type="ARBA" id="ARBA00023242"/>
    </source>
</evidence>
<evidence type="ECO:0000256" key="7">
    <source>
        <dbReference type="ARBA" id="ARBA00022694"/>
    </source>
</evidence>
<keyword evidence="6" id="KW-0963">Cytoplasm</keyword>
<dbReference type="InterPro" id="IPR027417">
    <property type="entry name" value="P-loop_NTPase"/>
</dbReference>
<feature type="region of interest" description="Disordered" evidence="9">
    <location>
        <begin position="356"/>
        <end position="376"/>
    </location>
</feature>
<comment type="similarity">
    <text evidence="4">Belongs to the ELP4 family.</text>
</comment>
<accession>A0ABY8ETD1</accession>
<keyword evidence="11" id="KW-1185">Reference proteome</keyword>
<feature type="region of interest" description="Disordered" evidence="9">
    <location>
        <begin position="398"/>
        <end position="535"/>
    </location>
</feature>
<evidence type="ECO:0000256" key="1">
    <source>
        <dbReference type="ARBA" id="ARBA00004123"/>
    </source>
</evidence>
<dbReference type="PANTHER" id="PTHR12896:SF1">
    <property type="entry name" value="ELONGATOR COMPLEX PROTEIN 4"/>
    <property type="match status" value="1"/>
</dbReference>
<name>A0ABY8ETD1_MALFU</name>
<organism evidence="10 11">
    <name type="scientific">Malassezia furfur</name>
    <name type="common">Pityriasis versicolor infection agent</name>
    <name type="synonym">Pityrosporum furfur</name>
    <dbReference type="NCBI Taxonomy" id="55194"/>
    <lineage>
        <taxon>Eukaryota</taxon>
        <taxon>Fungi</taxon>
        <taxon>Dikarya</taxon>
        <taxon>Basidiomycota</taxon>
        <taxon>Ustilaginomycotina</taxon>
        <taxon>Malasseziomycetes</taxon>
        <taxon>Malasseziales</taxon>
        <taxon>Malasseziaceae</taxon>
        <taxon>Malassezia</taxon>
    </lineage>
</organism>
<dbReference type="EMBL" id="CP046236">
    <property type="protein sequence ID" value="WFD48189.1"/>
    <property type="molecule type" value="Genomic_DNA"/>
</dbReference>
<comment type="subcellular location">
    <subcellularLocation>
        <location evidence="2">Cytoplasm</location>
    </subcellularLocation>
    <subcellularLocation>
        <location evidence="1">Nucleus</location>
    </subcellularLocation>
</comment>
<evidence type="ECO:0000256" key="5">
    <source>
        <dbReference type="ARBA" id="ARBA00020265"/>
    </source>
</evidence>
<feature type="compositionally biased region" description="Low complexity" evidence="9">
    <location>
        <begin position="499"/>
        <end position="509"/>
    </location>
</feature>
<evidence type="ECO:0000256" key="2">
    <source>
        <dbReference type="ARBA" id="ARBA00004496"/>
    </source>
</evidence>
<evidence type="ECO:0000256" key="4">
    <source>
        <dbReference type="ARBA" id="ARBA00007573"/>
    </source>
</evidence>